<dbReference type="GeneID" id="71568533"/>
<dbReference type="PATRIC" id="fig|867902.3.peg.258"/>
<dbReference type="InterPro" id="IPR021272">
    <property type="entry name" value="DUF2851"/>
</dbReference>
<reference evidence="1 2" key="1">
    <citation type="submission" date="2012-06" db="EMBL/GenBank/DDBJ databases">
        <title>The complete genome of Ornithobacterium rhinotracheale DSM 15997.</title>
        <authorList>
            <consortium name="US DOE Joint Genome Institute (JGI-PGF)"/>
            <person name="Lucas S."/>
            <person name="Copeland A."/>
            <person name="Lapidus A."/>
            <person name="Goodwin L."/>
            <person name="Pitluck S."/>
            <person name="Peters L."/>
            <person name="Mikhailova N."/>
            <person name="Teshima H."/>
            <person name="Kyrpides N."/>
            <person name="Mavromatis K."/>
            <person name="Pagani I."/>
            <person name="Ivanova N."/>
            <person name="Ovchinnikova G."/>
            <person name="Zeytun A."/>
            <person name="Detter J.C."/>
            <person name="Han C."/>
            <person name="Land M."/>
            <person name="Hauser L."/>
            <person name="Markowitz V."/>
            <person name="Cheng J.-F."/>
            <person name="Hugenholtz P."/>
            <person name="Woyke T."/>
            <person name="Wu D."/>
            <person name="Lang E."/>
            <person name="Kopitz M."/>
            <person name="Brambilla E."/>
            <person name="Klenk H.-P."/>
            <person name="Eisen J.A."/>
        </authorList>
    </citation>
    <scope>NUCLEOTIDE SEQUENCE [LARGE SCALE GENOMIC DNA]</scope>
    <source>
        <strain evidence="2">ATCC 51463 / DSM 15997 / CCUG 23171 / LMG 9086</strain>
    </source>
</reference>
<dbReference type="KEGG" id="orh:Ornrh_0254"/>
<evidence type="ECO:0000313" key="1">
    <source>
        <dbReference type="EMBL" id="AFL96476.1"/>
    </source>
</evidence>
<keyword evidence="2" id="KW-1185">Reference proteome</keyword>
<dbReference type="Pfam" id="PF11013">
    <property type="entry name" value="DUF2851"/>
    <property type="match status" value="1"/>
</dbReference>
<dbReference type="eggNOG" id="ENOG502Z7XW">
    <property type="taxonomic scope" value="Bacteria"/>
</dbReference>
<sequence>MIINEAFLYYIWKFKLWSKGTPLLSTQGESIEVISPGERNEHAGPDFINAKLKINGILWAGNVEIHVKSSDWILHNHQQDKNYQNIILHIVFEDDYQESLGKFSTLELKKYLPNAIIGKYQNLQENFDFIPCEKFMGDLDDFYLKTFTERLFIDRLQQKSEQLNQRLQYLKGDWEALLFEELSYIFGLKINAEPMRLLAKSFPFQVLRANHGEAEALLLGQAGFLEEPQDDYSIALKKSYDFIRHKHQLSPVSNHLFKFLRLRPPSFPTLRIAQLAGIYRETHQMFSLLQSARNLKEFYTIFERFSTSEYWDNHYKIGVESKRKTTKKISKSLIHLILINVWYPILFLFEKNQADFDVEKFLEAYAEIPAEENSILLNFRNLGIEIENAQDSQALLELKKSFCNHKKCLSCNIGNQVLKSC</sequence>
<dbReference type="HOGENOM" id="CLU_044582_0_0_10"/>
<accession>I3ZXP2</accession>
<dbReference type="STRING" id="867902.Ornrh_0254"/>
<name>I3ZXP2_ORNRL</name>
<dbReference type="AlphaFoldDB" id="I3ZXP2"/>
<dbReference type="Proteomes" id="UP000006051">
    <property type="component" value="Chromosome"/>
</dbReference>
<dbReference type="RefSeq" id="WP_014790106.1">
    <property type="nucleotide sequence ID" value="NC_018016.1"/>
</dbReference>
<proteinExistence type="predicted"/>
<gene>
    <name evidence="1" type="ordered locus">Ornrh_0254</name>
</gene>
<organism evidence="1 2">
    <name type="scientific">Ornithobacterium rhinotracheale (strain ATCC 51463 / DSM 15997 / CCUG 23171 / CIP 104009 / LMG 9086)</name>
    <dbReference type="NCBI Taxonomy" id="867902"/>
    <lineage>
        <taxon>Bacteria</taxon>
        <taxon>Pseudomonadati</taxon>
        <taxon>Bacteroidota</taxon>
        <taxon>Flavobacteriia</taxon>
        <taxon>Flavobacteriales</taxon>
        <taxon>Weeksellaceae</taxon>
        <taxon>Ornithobacterium</taxon>
    </lineage>
</organism>
<dbReference type="GeneID" id="97257026"/>
<protein>
    <recommendedName>
        <fullName evidence="3">DUF2851 family protein</fullName>
    </recommendedName>
</protein>
<evidence type="ECO:0000313" key="2">
    <source>
        <dbReference type="Proteomes" id="UP000006051"/>
    </source>
</evidence>
<evidence type="ECO:0008006" key="3">
    <source>
        <dbReference type="Google" id="ProtNLM"/>
    </source>
</evidence>
<dbReference type="EMBL" id="CP003283">
    <property type="protein sequence ID" value="AFL96476.1"/>
    <property type="molecule type" value="Genomic_DNA"/>
</dbReference>